<accession>A0A8J3VI47</accession>
<protein>
    <submittedName>
        <fullName evidence="1">Uncharacterized protein</fullName>
    </submittedName>
</protein>
<organism evidence="1 2">
    <name type="scientific">Rhizocola hellebori</name>
    <dbReference type="NCBI Taxonomy" id="1392758"/>
    <lineage>
        <taxon>Bacteria</taxon>
        <taxon>Bacillati</taxon>
        <taxon>Actinomycetota</taxon>
        <taxon>Actinomycetes</taxon>
        <taxon>Micromonosporales</taxon>
        <taxon>Micromonosporaceae</taxon>
        <taxon>Rhizocola</taxon>
    </lineage>
</organism>
<evidence type="ECO:0000313" key="1">
    <source>
        <dbReference type="EMBL" id="GIH07210.1"/>
    </source>
</evidence>
<dbReference type="EMBL" id="BONY01000034">
    <property type="protein sequence ID" value="GIH07210.1"/>
    <property type="molecule type" value="Genomic_DNA"/>
</dbReference>
<comment type="caution">
    <text evidence="1">The sequence shown here is derived from an EMBL/GenBank/DDBJ whole genome shotgun (WGS) entry which is preliminary data.</text>
</comment>
<dbReference type="AlphaFoldDB" id="A0A8J3VI47"/>
<sequence length="197" mass="20623">MSMFGKSRHRAGARRWLGRILVPVVAVSAFTMITAGSALAQGGGSTSKPSGCSTRWSTSPYGAQAYARAGIFWDNVNVTTINVVAGWSLVEDMIDCGPGGYTVTAYKINVVTLIRVDGFGLNCNIGSAGGTCASTGTAVTYTQKTNCTNASSCGLSLGYMQFIAPPGGYLTSVRLQTQVKLNKKGGTNPLTWTTAWI</sequence>
<reference evidence="1" key="1">
    <citation type="submission" date="2021-01" db="EMBL/GenBank/DDBJ databases">
        <title>Whole genome shotgun sequence of Rhizocola hellebori NBRC 109834.</title>
        <authorList>
            <person name="Komaki H."/>
            <person name="Tamura T."/>
        </authorList>
    </citation>
    <scope>NUCLEOTIDE SEQUENCE</scope>
    <source>
        <strain evidence="1">NBRC 109834</strain>
    </source>
</reference>
<evidence type="ECO:0000313" key="2">
    <source>
        <dbReference type="Proteomes" id="UP000612899"/>
    </source>
</evidence>
<name>A0A8J3VI47_9ACTN</name>
<dbReference type="Proteomes" id="UP000612899">
    <property type="component" value="Unassembled WGS sequence"/>
</dbReference>
<proteinExistence type="predicted"/>
<keyword evidence="2" id="KW-1185">Reference proteome</keyword>
<gene>
    <name evidence="1" type="ORF">Rhe02_52770</name>
</gene>